<dbReference type="GO" id="GO:0000049">
    <property type="term" value="F:tRNA binding"/>
    <property type="evidence" value="ECO:0007669"/>
    <property type="project" value="TreeGrafter"/>
</dbReference>
<feature type="domain" description="Aminoacyl-transfer RNA synthetases class-II family profile" evidence="11">
    <location>
        <begin position="180"/>
        <end position="499"/>
    </location>
</feature>
<dbReference type="CDD" id="cd04322">
    <property type="entry name" value="LysRS_N"/>
    <property type="match status" value="1"/>
</dbReference>
<dbReference type="Pfam" id="PF00152">
    <property type="entry name" value="tRNA-synt_2"/>
    <property type="match status" value="1"/>
</dbReference>
<evidence type="ECO:0000256" key="4">
    <source>
        <dbReference type="ARBA" id="ARBA00022741"/>
    </source>
</evidence>
<feature type="binding site" evidence="9">
    <location>
        <position position="418"/>
    </location>
    <ligand>
        <name>Mg(2+)</name>
        <dbReference type="ChEBI" id="CHEBI:18420"/>
        <label>2</label>
    </ligand>
</feature>
<dbReference type="Pfam" id="PF01336">
    <property type="entry name" value="tRNA_anti-codon"/>
    <property type="match status" value="1"/>
</dbReference>
<dbReference type="PRINTS" id="PR00982">
    <property type="entry name" value="TRNASYNTHLYS"/>
</dbReference>
<dbReference type="InterPro" id="IPR006195">
    <property type="entry name" value="aa-tRNA-synth_II"/>
</dbReference>
<comment type="subunit">
    <text evidence="9">Homodimer.</text>
</comment>
<evidence type="ECO:0000313" key="13">
    <source>
        <dbReference type="Proteomes" id="UP000698963"/>
    </source>
</evidence>
<keyword evidence="4 9" id="KW-0547">Nucleotide-binding</keyword>
<dbReference type="EC" id="6.1.1.6" evidence="9"/>
<proteinExistence type="inferred from homology"/>
<evidence type="ECO:0000256" key="3">
    <source>
        <dbReference type="ARBA" id="ARBA00022723"/>
    </source>
</evidence>
<evidence type="ECO:0000313" key="12">
    <source>
        <dbReference type="EMBL" id="HJD97896.1"/>
    </source>
</evidence>
<dbReference type="GO" id="GO:0006430">
    <property type="term" value="P:lysyl-tRNA aminoacylation"/>
    <property type="evidence" value="ECO:0007669"/>
    <property type="project" value="UniProtKB-UniRule"/>
</dbReference>
<dbReference type="InterPro" id="IPR045864">
    <property type="entry name" value="aa-tRNA-synth_II/BPL/LPL"/>
</dbReference>
<evidence type="ECO:0000256" key="2">
    <source>
        <dbReference type="ARBA" id="ARBA00022598"/>
    </source>
</evidence>
<dbReference type="NCBIfam" id="TIGR00499">
    <property type="entry name" value="lysS_bact"/>
    <property type="match status" value="1"/>
</dbReference>
<keyword evidence="6 9" id="KW-0648">Protein biosynthesis</keyword>
<keyword evidence="5 9" id="KW-0067">ATP-binding</keyword>
<dbReference type="GO" id="GO:0000287">
    <property type="term" value="F:magnesium ion binding"/>
    <property type="evidence" value="ECO:0007669"/>
    <property type="project" value="UniProtKB-UniRule"/>
</dbReference>
<dbReference type="GO" id="GO:0005829">
    <property type="term" value="C:cytosol"/>
    <property type="evidence" value="ECO:0007669"/>
    <property type="project" value="TreeGrafter"/>
</dbReference>
<reference evidence="12" key="1">
    <citation type="journal article" date="2021" name="PeerJ">
        <title>Extensive microbial diversity within the chicken gut microbiome revealed by metagenomics and culture.</title>
        <authorList>
            <person name="Gilroy R."/>
            <person name="Ravi A."/>
            <person name="Getino M."/>
            <person name="Pursley I."/>
            <person name="Horton D.L."/>
            <person name="Alikhan N.F."/>
            <person name="Baker D."/>
            <person name="Gharbi K."/>
            <person name="Hall N."/>
            <person name="Watson M."/>
            <person name="Adriaenssens E.M."/>
            <person name="Foster-Nyarko E."/>
            <person name="Jarju S."/>
            <person name="Secka A."/>
            <person name="Antonio M."/>
            <person name="Oren A."/>
            <person name="Chaudhuri R.R."/>
            <person name="La Ragione R."/>
            <person name="Hildebrand F."/>
            <person name="Pallen M.J."/>
        </authorList>
    </citation>
    <scope>NUCLEOTIDE SEQUENCE</scope>
    <source>
        <strain evidence="12">ChiGjej2B2-19336</strain>
    </source>
</reference>
<dbReference type="InterPro" id="IPR044136">
    <property type="entry name" value="Lys-tRNA-ligase_II_N"/>
</dbReference>
<dbReference type="GO" id="GO:0005524">
    <property type="term" value="F:ATP binding"/>
    <property type="evidence" value="ECO:0007669"/>
    <property type="project" value="UniProtKB-UniRule"/>
</dbReference>
<dbReference type="HAMAP" id="MF_00252">
    <property type="entry name" value="Lys_tRNA_synth_class2"/>
    <property type="match status" value="1"/>
</dbReference>
<dbReference type="FunFam" id="2.40.50.140:FF:000024">
    <property type="entry name" value="Lysine--tRNA ligase"/>
    <property type="match status" value="1"/>
</dbReference>
<evidence type="ECO:0000256" key="5">
    <source>
        <dbReference type="ARBA" id="ARBA00022840"/>
    </source>
</evidence>
<accession>A0A921DS94</accession>
<dbReference type="InterPro" id="IPR012340">
    <property type="entry name" value="NA-bd_OB-fold"/>
</dbReference>
<dbReference type="AlphaFoldDB" id="A0A921DS94"/>
<dbReference type="NCBIfam" id="NF001756">
    <property type="entry name" value="PRK00484.1"/>
    <property type="match status" value="1"/>
</dbReference>
<keyword evidence="9 10" id="KW-0460">Magnesium</keyword>
<evidence type="ECO:0000256" key="6">
    <source>
        <dbReference type="ARBA" id="ARBA00022917"/>
    </source>
</evidence>
<dbReference type="InterPro" id="IPR018149">
    <property type="entry name" value="Lys-tRNA-synth_II_C"/>
</dbReference>
<dbReference type="SUPFAM" id="SSF50249">
    <property type="entry name" value="Nucleic acid-binding proteins"/>
    <property type="match status" value="1"/>
</dbReference>
<comment type="caution">
    <text evidence="12">The sequence shown here is derived from an EMBL/GenBank/DDBJ whole genome shotgun (WGS) entry which is preliminary data.</text>
</comment>
<evidence type="ECO:0000256" key="7">
    <source>
        <dbReference type="ARBA" id="ARBA00023146"/>
    </source>
</evidence>
<feature type="binding site" evidence="9">
    <location>
        <position position="418"/>
    </location>
    <ligand>
        <name>Mg(2+)</name>
        <dbReference type="ChEBI" id="CHEBI:18420"/>
        <label>1</label>
    </ligand>
</feature>
<dbReference type="EMBL" id="DYZA01000194">
    <property type="protein sequence ID" value="HJD97896.1"/>
    <property type="molecule type" value="Genomic_DNA"/>
</dbReference>
<evidence type="ECO:0000256" key="1">
    <source>
        <dbReference type="ARBA" id="ARBA00008226"/>
    </source>
</evidence>
<evidence type="ECO:0000256" key="9">
    <source>
        <dbReference type="HAMAP-Rule" id="MF_00252"/>
    </source>
</evidence>
<keyword evidence="7 9" id="KW-0030">Aminoacyl-tRNA synthetase</keyword>
<evidence type="ECO:0000256" key="10">
    <source>
        <dbReference type="RuleBase" id="RU000336"/>
    </source>
</evidence>
<feature type="binding site" evidence="9">
    <location>
        <position position="411"/>
    </location>
    <ligand>
        <name>Mg(2+)</name>
        <dbReference type="ChEBI" id="CHEBI:18420"/>
        <label>1</label>
    </ligand>
</feature>
<reference evidence="12" key="2">
    <citation type="submission" date="2021-09" db="EMBL/GenBank/DDBJ databases">
        <authorList>
            <person name="Gilroy R."/>
        </authorList>
    </citation>
    <scope>NUCLEOTIDE SEQUENCE</scope>
    <source>
        <strain evidence="12">ChiGjej2B2-19336</strain>
    </source>
</reference>
<dbReference type="CDD" id="cd00775">
    <property type="entry name" value="LysRS_core"/>
    <property type="match status" value="1"/>
</dbReference>
<keyword evidence="3 9" id="KW-0479">Metal-binding</keyword>
<comment type="catalytic activity">
    <reaction evidence="8 9 10">
        <text>tRNA(Lys) + L-lysine + ATP = L-lysyl-tRNA(Lys) + AMP + diphosphate</text>
        <dbReference type="Rhea" id="RHEA:20792"/>
        <dbReference type="Rhea" id="RHEA-COMP:9696"/>
        <dbReference type="Rhea" id="RHEA-COMP:9697"/>
        <dbReference type="ChEBI" id="CHEBI:30616"/>
        <dbReference type="ChEBI" id="CHEBI:32551"/>
        <dbReference type="ChEBI" id="CHEBI:33019"/>
        <dbReference type="ChEBI" id="CHEBI:78442"/>
        <dbReference type="ChEBI" id="CHEBI:78529"/>
        <dbReference type="ChEBI" id="CHEBI:456215"/>
        <dbReference type="EC" id="6.1.1.6"/>
    </reaction>
</comment>
<comment type="similarity">
    <text evidence="1 9">Belongs to the class-II aminoacyl-tRNA synthetase family.</text>
</comment>
<dbReference type="GO" id="GO:0004824">
    <property type="term" value="F:lysine-tRNA ligase activity"/>
    <property type="evidence" value="ECO:0007669"/>
    <property type="project" value="UniProtKB-UniRule"/>
</dbReference>
<dbReference type="Gene3D" id="3.30.930.10">
    <property type="entry name" value="Bira Bifunctional Protein, Domain 2"/>
    <property type="match status" value="1"/>
</dbReference>
<dbReference type="Proteomes" id="UP000698963">
    <property type="component" value="Unassembled WGS sequence"/>
</dbReference>
<dbReference type="InterPro" id="IPR002313">
    <property type="entry name" value="Lys-tRNA-ligase_II"/>
</dbReference>
<comment type="cofactor">
    <cofactor evidence="9 10">
        <name>Mg(2+)</name>
        <dbReference type="ChEBI" id="CHEBI:18420"/>
    </cofactor>
    <text evidence="9 10">Binds 3 Mg(2+) ions per subunit.</text>
</comment>
<keyword evidence="2 9" id="KW-0436">Ligase</keyword>
<dbReference type="PROSITE" id="PS50862">
    <property type="entry name" value="AA_TRNA_LIGASE_II"/>
    <property type="match status" value="1"/>
</dbReference>
<keyword evidence="9" id="KW-0963">Cytoplasm</keyword>
<dbReference type="RefSeq" id="WP_304123020.1">
    <property type="nucleotide sequence ID" value="NZ_DYZA01000194.1"/>
</dbReference>
<evidence type="ECO:0000259" key="11">
    <source>
        <dbReference type="PROSITE" id="PS50862"/>
    </source>
</evidence>
<protein>
    <recommendedName>
        <fullName evidence="9">Lysine--tRNA ligase</fullName>
        <ecNumber evidence="9">6.1.1.6</ecNumber>
    </recommendedName>
    <alternativeName>
        <fullName evidence="9">Lysyl-tRNA synthetase</fullName>
        <shortName evidence="9">LysRS</shortName>
    </alternativeName>
</protein>
<organism evidence="12 13">
    <name type="scientific">Mailhella massiliensis</name>
    <dbReference type="NCBI Taxonomy" id="1903261"/>
    <lineage>
        <taxon>Bacteria</taxon>
        <taxon>Pseudomonadati</taxon>
        <taxon>Thermodesulfobacteriota</taxon>
        <taxon>Desulfovibrionia</taxon>
        <taxon>Desulfovibrionales</taxon>
        <taxon>Desulfovibrionaceae</taxon>
        <taxon>Mailhella</taxon>
    </lineage>
</organism>
<dbReference type="SUPFAM" id="SSF55681">
    <property type="entry name" value="Class II aaRS and biotin synthetases"/>
    <property type="match status" value="1"/>
</dbReference>
<gene>
    <name evidence="9 12" type="primary">lysS</name>
    <name evidence="12" type="ORF">K8W16_09665</name>
</gene>
<sequence>MLENFAEHGELNEVVKNCVGKACDLMDAGIPLYPNDFRRKHEAGPVHAEYEALGEDELDALDTVFELAGRMMSSRSFGKVIFFHLMDRTGRLQCYAEKSLLGDEAFAAFRKLDVGDIVGVKGRLFRTKTGELTLRCESVRLLSKSFRALPDKHSGLTDVESRYRQRYVDLVMNPRAREIFRKRSLIVRELRRFMEEYGFMEVETPMLHALAGGAAAKPFVTHHNALDIDLYLRIAPELYLKRLIVGGMERVFEVNRCFRNEGIDTRHNPEFTSCEFYWAYATYEDLMDLTERLFARIAFAVCKSTVITYQGQEIDLTPGRWKRMSYHQALEEVGGHRPEFYNDIEAVRAYLRSRGEKFMESEGLGKLQSRLFDLDVEEKLVQPTFIYAYPAEISPLARRNDANPEITDRFEIFICGCEYGNAFSELNDPVDQRLRFEAQAEAKAAGDDEACPLDNDYLRALEYAMPPTAGEGIGIDRLTMLLTDEPSIREVLLFPLLRPEA</sequence>
<dbReference type="Gene3D" id="2.40.50.140">
    <property type="entry name" value="Nucleic acid-binding proteins"/>
    <property type="match status" value="1"/>
</dbReference>
<evidence type="ECO:0000256" key="8">
    <source>
        <dbReference type="ARBA" id="ARBA00048573"/>
    </source>
</evidence>
<dbReference type="PANTHER" id="PTHR42918">
    <property type="entry name" value="LYSYL-TRNA SYNTHETASE"/>
    <property type="match status" value="1"/>
</dbReference>
<dbReference type="InterPro" id="IPR004365">
    <property type="entry name" value="NA-bd_OB_tRNA"/>
</dbReference>
<name>A0A921DS94_9BACT</name>
<dbReference type="InterPro" id="IPR004364">
    <property type="entry name" value="Aa-tRNA-synt_II"/>
</dbReference>
<dbReference type="PANTHER" id="PTHR42918:SF15">
    <property type="entry name" value="LYSINE--TRNA LIGASE, CHLOROPLASTIC_MITOCHONDRIAL"/>
    <property type="match status" value="1"/>
</dbReference>
<comment type="subcellular location">
    <subcellularLocation>
        <location evidence="9">Cytoplasm</location>
    </subcellularLocation>
</comment>